<dbReference type="EMBL" id="JBBPBN010000134">
    <property type="protein sequence ID" value="KAK8976364.1"/>
    <property type="molecule type" value="Genomic_DNA"/>
</dbReference>
<evidence type="ECO:0000313" key="3">
    <source>
        <dbReference type="Proteomes" id="UP001396334"/>
    </source>
</evidence>
<name>A0ABR2NJQ7_9ROSI</name>
<keyword evidence="3" id="KW-1185">Reference proteome</keyword>
<reference evidence="2 3" key="1">
    <citation type="journal article" date="2024" name="G3 (Bethesda)">
        <title>Genome assembly of Hibiscus sabdariffa L. provides insights into metabolisms of medicinal natural products.</title>
        <authorList>
            <person name="Kim T."/>
        </authorList>
    </citation>
    <scope>NUCLEOTIDE SEQUENCE [LARGE SCALE GENOMIC DNA]</scope>
    <source>
        <strain evidence="2">TK-2024</strain>
        <tissue evidence="2">Old leaves</tissue>
    </source>
</reference>
<sequence>MAAEWEEVLETDGEGEGHRLVEASEEDKDDVEEVDDDEVDKKWDFRWRGAMAFSESKGNNRGLRGLDAAVSLRSVWSLL</sequence>
<feature type="compositionally biased region" description="Acidic residues" evidence="1">
    <location>
        <begin position="23"/>
        <end position="35"/>
    </location>
</feature>
<proteinExistence type="predicted"/>
<accession>A0ABR2NJQ7</accession>
<evidence type="ECO:0000313" key="2">
    <source>
        <dbReference type="EMBL" id="KAK8976364.1"/>
    </source>
</evidence>
<feature type="region of interest" description="Disordered" evidence="1">
    <location>
        <begin position="1"/>
        <end position="35"/>
    </location>
</feature>
<comment type="caution">
    <text evidence="2">The sequence shown here is derived from an EMBL/GenBank/DDBJ whole genome shotgun (WGS) entry which is preliminary data.</text>
</comment>
<feature type="compositionally biased region" description="Acidic residues" evidence="1">
    <location>
        <begin position="1"/>
        <end position="14"/>
    </location>
</feature>
<gene>
    <name evidence="2" type="ORF">V6N11_074239</name>
</gene>
<evidence type="ECO:0000256" key="1">
    <source>
        <dbReference type="SAM" id="MobiDB-lite"/>
    </source>
</evidence>
<organism evidence="2 3">
    <name type="scientific">Hibiscus sabdariffa</name>
    <name type="common">roselle</name>
    <dbReference type="NCBI Taxonomy" id="183260"/>
    <lineage>
        <taxon>Eukaryota</taxon>
        <taxon>Viridiplantae</taxon>
        <taxon>Streptophyta</taxon>
        <taxon>Embryophyta</taxon>
        <taxon>Tracheophyta</taxon>
        <taxon>Spermatophyta</taxon>
        <taxon>Magnoliopsida</taxon>
        <taxon>eudicotyledons</taxon>
        <taxon>Gunneridae</taxon>
        <taxon>Pentapetalae</taxon>
        <taxon>rosids</taxon>
        <taxon>malvids</taxon>
        <taxon>Malvales</taxon>
        <taxon>Malvaceae</taxon>
        <taxon>Malvoideae</taxon>
        <taxon>Hibiscus</taxon>
    </lineage>
</organism>
<dbReference type="Proteomes" id="UP001396334">
    <property type="component" value="Unassembled WGS sequence"/>
</dbReference>
<protein>
    <submittedName>
        <fullName evidence="2">Uncharacterized protein</fullName>
    </submittedName>
</protein>